<dbReference type="Proteomes" id="UP001152531">
    <property type="component" value="Unassembled WGS sequence"/>
</dbReference>
<evidence type="ECO:0000313" key="2">
    <source>
        <dbReference type="Proteomes" id="UP001152531"/>
    </source>
</evidence>
<gene>
    <name evidence="1" type="ORF">CLIB1444_02S14752</name>
</gene>
<name>A0ACA9Y424_9ASCO</name>
<keyword evidence="2" id="KW-1185">Reference proteome</keyword>
<comment type="caution">
    <text evidence="1">The sequence shown here is derived from an EMBL/GenBank/DDBJ whole genome shotgun (WGS) entry which is preliminary data.</text>
</comment>
<evidence type="ECO:0000313" key="1">
    <source>
        <dbReference type="EMBL" id="CAH6719709.1"/>
    </source>
</evidence>
<protein>
    <submittedName>
        <fullName evidence="1">Exosome complex component Ski6p</fullName>
    </submittedName>
</protein>
<proteinExistence type="predicted"/>
<accession>A0ACA9Y424</accession>
<organism evidence="1 2">
    <name type="scientific">[Candida] jaroonii</name>
    <dbReference type="NCBI Taxonomy" id="467808"/>
    <lineage>
        <taxon>Eukaryota</taxon>
        <taxon>Fungi</taxon>
        <taxon>Dikarya</taxon>
        <taxon>Ascomycota</taxon>
        <taxon>Saccharomycotina</taxon>
        <taxon>Pichiomycetes</taxon>
        <taxon>Debaryomycetaceae</taxon>
        <taxon>Yamadazyma</taxon>
    </lineage>
</organism>
<sequence>MNIDRRRIIAPEGITPIYPKTSSQQSKDDNDIKKMFIKTGLINNANGSSYMEIDNNIIEVSVFGPRPIRGSFIDQASVSVECKFLPHISQPNEGIFNENDGKKHGLTNIEQKISSYVETAILPSILLKKYPKSTIDLHITIIENNTSLLNLIGWIINCSSIALVDAGIEIKDIITSGQVNLKTVDGNESVIVDPNDNDNSLEVLVSYMNLKNDEIVGLWIEGSNDLDNEVLNGLITKCNEMSRKIRSNINAYLLSQQ</sequence>
<reference evidence="1" key="1">
    <citation type="submission" date="2022-06" db="EMBL/GenBank/DDBJ databases">
        <authorList>
            <person name="Legras J.-L."/>
            <person name="Devillers H."/>
            <person name="Grondin C."/>
        </authorList>
    </citation>
    <scope>NUCLEOTIDE SEQUENCE</scope>
    <source>
        <strain evidence="1">CLIB 1444</strain>
    </source>
</reference>
<dbReference type="EMBL" id="CALSDN010000002">
    <property type="protein sequence ID" value="CAH6719709.1"/>
    <property type="molecule type" value="Genomic_DNA"/>
</dbReference>